<feature type="region of interest" description="Disordered" evidence="4">
    <location>
        <begin position="78"/>
        <end position="104"/>
    </location>
</feature>
<accession>A0AAW2WEN8</accession>
<reference evidence="6" key="1">
    <citation type="submission" date="2020-06" db="EMBL/GenBank/DDBJ databases">
        <authorList>
            <person name="Li T."/>
            <person name="Hu X."/>
            <person name="Zhang T."/>
            <person name="Song X."/>
            <person name="Zhang H."/>
            <person name="Dai N."/>
            <person name="Sheng W."/>
            <person name="Hou X."/>
            <person name="Wei L."/>
        </authorList>
    </citation>
    <scope>NUCLEOTIDE SEQUENCE</scope>
    <source>
        <strain evidence="6">KEN1</strain>
        <tissue evidence="6">Leaf</tissue>
    </source>
</reference>
<organism evidence="6">
    <name type="scientific">Sesamum latifolium</name>
    <dbReference type="NCBI Taxonomy" id="2727402"/>
    <lineage>
        <taxon>Eukaryota</taxon>
        <taxon>Viridiplantae</taxon>
        <taxon>Streptophyta</taxon>
        <taxon>Embryophyta</taxon>
        <taxon>Tracheophyta</taxon>
        <taxon>Spermatophyta</taxon>
        <taxon>Magnoliopsida</taxon>
        <taxon>eudicotyledons</taxon>
        <taxon>Gunneridae</taxon>
        <taxon>Pentapetalae</taxon>
        <taxon>asterids</taxon>
        <taxon>lamiids</taxon>
        <taxon>Lamiales</taxon>
        <taxon>Pedaliaceae</taxon>
        <taxon>Sesamum</taxon>
    </lineage>
</organism>
<evidence type="ECO:0000256" key="4">
    <source>
        <dbReference type="SAM" id="MobiDB-lite"/>
    </source>
</evidence>
<evidence type="ECO:0000256" key="3">
    <source>
        <dbReference type="PROSITE-ProRule" id="PRU00176"/>
    </source>
</evidence>
<protein>
    <submittedName>
        <fullName evidence="6">RNA-binding protein 1</fullName>
    </submittedName>
</protein>
<evidence type="ECO:0000259" key="5">
    <source>
        <dbReference type="PROSITE" id="PS50102"/>
    </source>
</evidence>
<evidence type="ECO:0000313" key="6">
    <source>
        <dbReference type="EMBL" id="KAL0440107.1"/>
    </source>
</evidence>
<dbReference type="SMART" id="SM00360">
    <property type="entry name" value="RRM"/>
    <property type="match status" value="2"/>
</dbReference>
<feature type="domain" description="RRM" evidence="5">
    <location>
        <begin position="7"/>
        <end position="48"/>
    </location>
</feature>
<dbReference type="PANTHER" id="PTHR48032">
    <property type="entry name" value="RNA-BINDING PROTEIN MUSASHI HOMOLOG RBP6"/>
    <property type="match status" value="1"/>
</dbReference>
<evidence type="ECO:0000256" key="1">
    <source>
        <dbReference type="ARBA" id="ARBA00022737"/>
    </source>
</evidence>
<dbReference type="EMBL" id="JACGWN010000008">
    <property type="protein sequence ID" value="KAL0440107.1"/>
    <property type="molecule type" value="Genomic_DNA"/>
</dbReference>
<feature type="compositionally biased region" description="Low complexity" evidence="4">
    <location>
        <begin position="92"/>
        <end position="103"/>
    </location>
</feature>
<reference evidence="6" key="2">
    <citation type="journal article" date="2024" name="Plant">
        <title>Genomic evolution and insights into agronomic trait innovations of Sesamum species.</title>
        <authorList>
            <person name="Miao H."/>
            <person name="Wang L."/>
            <person name="Qu L."/>
            <person name="Liu H."/>
            <person name="Sun Y."/>
            <person name="Le M."/>
            <person name="Wang Q."/>
            <person name="Wei S."/>
            <person name="Zheng Y."/>
            <person name="Lin W."/>
            <person name="Duan Y."/>
            <person name="Cao H."/>
            <person name="Xiong S."/>
            <person name="Wang X."/>
            <person name="Wei L."/>
            <person name="Li C."/>
            <person name="Ma Q."/>
            <person name="Ju M."/>
            <person name="Zhao R."/>
            <person name="Li G."/>
            <person name="Mu C."/>
            <person name="Tian Q."/>
            <person name="Mei H."/>
            <person name="Zhang T."/>
            <person name="Gao T."/>
            <person name="Zhang H."/>
        </authorList>
    </citation>
    <scope>NUCLEOTIDE SEQUENCE</scope>
    <source>
        <strain evidence="6">KEN1</strain>
    </source>
</reference>
<comment type="caution">
    <text evidence="6">The sequence shown here is derived from an EMBL/GenBank/DDBJ whole genome shotgun (WGS) entry which is preliminary data.</text>
</comment>
<dbReference type="AlphaFoldDB" id="A0AAW2WEN8"/>
<keyword evidence="1" id="KW-0677">Repeat</keyword>
<feature type="region of interest" description="Disordered" evidence="4">
    <location>
        <begin position="340"/>
        <end position="371"/>
    </location>
</feature>
<feature type="domain" description="RRM" evidence="5">
    <location>
        <begin position="109"/>
        <end position="186"/>
    </location>
</feature>
<dbReference type="GO" id="GO:0006417">
    <property type="term" value="P:regulation of translation"/>
    <property type="evidence" value="ECO:0007669"/>
    <property type="project" value="TreeGrafter"/>
</dbReference>
<dbReference type="PROSITE" id="PS50102">
    <property type="entry name" value="RRM"/>
    <property type="match status" value="2"/>
</dbReference>
<keyword evidence="2 3" id="KW-0694">RNA-binding</keyword>
<proteinExistence type="predicted"/>
<dbReference type="Gene3D" id="3.30.70.330">
    <property type="match status" value="2"/>
</dbReference>
<evidence type="ECO:0000256" key="2">
    <source>
        <dbReference type="ARBA" id="ARBA00022884"/>
    </source>
</evidence>
<dbReference type="InterPro" id="IPR035979">
    <property type="entry name" value="RBD_domain_sf"/>
</dbReference>
<gene>
    <name evidence="6" type="ORF">Slati_2493700</name>
</gene>
<dbReference type="Pfam" id="PF00076">
    <property type="entry name" value="RRM_1"/>
    <property type="match status" value="2"/>
</dbReference>
<dbReference type="PANTHER" id="PTHR48032:SF12">
    <property type="entry name" value="RRM DOMAIN-CONTAINING PROTEIN"/>
    <property type="match status" value="1"/>
</dbReference>
<sequence length="371" mass="40042">MEDAEQNKLFVGGISWETTEDILKEHFAKYGTVLGSVIAKDRNTGSPREARSSFKSNCPILCVAIIYTFVEVKRAIPRSEQQSQQQPHRGLSRNNSRTNSRSNDQFRTKKIFVGGLSANLTEQEFRSYFEKFGRITDVVVMHDNMTHRPRGFGFITFDSEDSVEEVMQKNFHELIGKLVEVKKAVPKDGISSSSNGYNGRLGGGGRGQNFNSYQQGSYTPYNTRFAYFPAGYGNVAGYSHGPGIFAGGYASGGYGGISYGLSPIASRNPWSPAMLGVRGSFLPYGSAAPVYPTYLNGGPGVMGLATNGYNGILGTGFNGKSVQMSSADAQYAAELIPSQPGANNVDANSFSSGRGHGAAARKQSQKSNDKS</sequence>
<dbReference type="CDD" id="cd12330">
    <property type="entry name" value="RRM2_Hrp1p"/>
    <property type="match status" value="1"/>
</dbReference>
<dbReference type="GO" id="GO:0003729">
    <property type="term" value="F:mRNA binding"/>
    <property type="evidence" value="ECO:0007669"/>
    <property type="project" value="TreeGrafter"/>
</dbReference>
<feature type="compositionally biased region" description="Polar residues" evidence="4">
    <location>
        <begin position="340"/>
        <end position="352"/>
    </location>
</feature>
<dbReference type="InterPro" id="IPR012677">
    <property type="entry name" value="Nucleotide-bd_a/b_plait_sf"/>
</dbReference>
<name>A0AAW2WEN8_9LAMI</name>
<dbReference type="InterPro" id="IPR000504">
    <property type="entry name" value="RRM_dom"/>
</dbReference>
<dbReference type="SUPFAM" id="SSF54928">
    <property type="entry name" value="RNA-binding domain, RBD"/>
    <property type="match status" value="2"/>
</dbReference>